<dbReference type="Pfam" id="PF00903">
    <property type="entry name" value="Glyoxalase"/>
    <property type="match status" value="1"/>
</dbReference>
<protein>
    <recommendedName>
        <fullName evidence="4">4-hydroxyphenylpyruvate dioxygenase</fullName>
        <ecNumber evidence="4">1.13.11.27</ecNumber>
    </recommendedName>
</protein>
<feature type="domain" description="VOC" evidence="11">
    <location>
        <begin position="57"/>
        <end position="234"/>
    </location>
</feature>
<evidence type="ECO:0000256" key="3">
    <source>
        <dbReference type="ARBA" id="ARBA00005877"/>
    </source>
</evidence>
<keyword evidence="8" id="KW-0408">Iron</keyword>
<keyword evidence="13" id="KW-1185">Reference proteome</keyword>
<evidence type="ECO:0000256" key="9">
    <source>
        <dbReference type="ARBA" id="ARBA00023232"/>
    </source>
</evidence>
<sequence>MTIDSNSSIQKNEKKIRGVDKIIEKQVATGETFKVTDNKLKLDPSLIPQLRSGTYSGYHHVTWYVSNAKQAAYYFMSIFGFKPYAYRGLETGSRAVVCYVVKNGDAIFEFASPLKSDFTETDNGTTISPEGNGNSNANAKGNSLSSMSKVSMHTQKEMNNLVMEMNNFIHKHGDGVKDVAFAVQNAEEVYRISIKGGAKSIMRPTLYKDYDLRSYVKMAKVSVFGDTVHTLVEKGDNYSRFLPEYEMVNNINLNDKESFKIRFPIVAIENFLKLPPVHFLKIDHCVQNQGWNEMIPSCESYAKTFGFHQFWSVDEKEVSTEFSALRSIVMSSPDDQIKMPINEPAKGRCKSQIEEFLDYYEGPGVQHIAILTDNIIETVSAMRQRGAEFIDVPEKYYTNLLPRIMASPVEIKEDLGIVKKLGILVDFDDKGYLLQLFTKPLGVRPTIFIEVIQRRNHNGFGAGNFKALFETLEGLQNERGNLH</sequence>
<evidence type="ECO:0000256" key="5">
    <source>
        <dbReference type="ARBA" id="ARBA00022723"/>
    </source>
</evidence>
<evidence type="ECO:0000256" key="7">
    <source>
        <dbReference type="ARBA" id="ARBA00022878"/>
    </source>
</evidence>
<keyword evidence="5" id="KW-0479">Metal-binding</keyword>
<dbReference type="InterPro" id="IPR041736">
    <property type="entry name" value="4OHPhenylPyrv_dOase_N"/>
</dbReference>
<feature type="compositionally biased region" description="Low complexity" evidence="10">
    <location>
        <begin position="131"/>
        <end position="144"/>
    </location>
</feature>
<dbReference type="InterPro" id="IPR005956">
    <property type="entry name" value="4OHPhenylPyrv_dOase"/>
</dbReference>
<dbReference type="PANTHER" id="PTHR11959:SF1">
    <property type="entry name" value="4-HYDROXYPHENYLPYRUVATE DIOXYGENASE"/>
    <property type="match status" value="1"/>
</dbReference>
<dbReference type="GO" id="GO:0006559">
    <property type="term" value="P:L-phenylalanine catabolic process"/>
    <property type="evidence" value="ECO:0007669"/>
    <property type="project" value="UniProtKB-UniPathway"/>
</dbReference>
<dbReference type="UniPathway" id="UPA00139">
    <property type="reaction ID" value="UER00362"/>
</dbReference>
<gene>
    <name evidence="12" type="ORF">PACTADRAFT_78656</name>
</gene>
<dbReference type="PROSITE" id="PS51819">
    <property type="entry name" value="VOC"/>
    <property type="match status" value="2"/>
</dbReference>
<dbReference type="OrthoDB" id="414569at2759"/>
<feature type="region of interest" description="Disordered" evidence="10">
    <location>
        <begin position="120"/>
        <end position="144"/>
    </location>
</feature>
<evidence type="ECO:0000256" key="10">
    <source>
        <dbReference type="SAM" id="MobiDB-lite"/>
    </source>
</evidence>
<evidence type="ECO:0000259" key="11">
    <source>
        <dbReference type="PROSITE" id="PS51819"/>
    </source>
</evidence>
<dbReference type="Gene3D" id="3.10.180.10">
    <property type="entry name" value="2,3-Dihydroxybiphenyl 1,2-Dioxygenase, domain 1"/>
    <property type="match status" value="2"/>
</dbReference>
<accession>A0A1E4U2N5</accession>
<dbReference type="GO" id="GO:0046872">
    <property type="term" value="F:metal ion binding"/>
    <property type="evidence" value="ECO:0007669"/>
    <property type="project" value="UniProtKB-KW"/>
</dbReference>
<dbReference type="Proteomes" id="UP000094236">
    <property type="component" value="Unassembled WGS sequence"/>
</dbReference>
<name>A0A1E4U2N5_PACTA</name>
<dbReference type="AlphaFoldDB" id="A0A1E4U2N5"/>
<comment type="cofactor">
    <cofactor evidence="1">
        <name>Fe cation</name>
        <dbReference type="ChEBI" id="CHEBI:24875"/>
    </cofactor>
</comment>
<evidence type="ECO:0000313" key="12">
    <source>
        <dbReference type="EMBL" id="ODV98266.1"/>
    </source>
</evidence>
<keyword evidence="7" id="KW-0828">Tyrosine catabolism</keyword>
<dbReference type="FunFam" id="3.10.180.10:FF:000001">
    <property type="entry name" value="4-hydroxyphenylpyruvate dioxygenase"/>
    <property type="match status" value="1"/>
</dbReference>
<keyword evidence="9" id="KW-0585">Phenylalanine catabolism</keyword>
<comment type="similarity">
    <text evidence="3">Belongs to the 4HPPD family.</text>
</comment>
<dbReference type="InterPro" id="IPR029068">
    <property type="entry name" value="Glyas_Bleomycin-R_OHBP_Dase"/>
</dbReference>
<dbReference type="GO" id="GO:0003868">
    <property type="term" value="F:4-hydroxyphenylpyruvate dioxygenase activity"/>
    <property type="evidence" value="ECO:0007669"/>
    <property type="project" value="UniProtKB-EC"/>
</dbReference>
<dbReference type="InterPro" id="IPR004360">
    <property type="entry name" value="Glyas_Fos-R_dOase_dom"/>
</dbReference>
<proteinExistence type="inferred from homology"/>
<evidence type="ECO:0000256" key="8">
    <source>
        <dbReference type="ARBA" id="ARBA00023004"/>
    </source>
</evidence>
<dbReference type="CDD" id="cd08342">
    <property type="entry name" value="HPPD_N_like"/>
    <property type="match status" value="1"/>
</dbReference>
<reference evidence="13" key="1">
    <citation type="submission" date="2016-05" db="EMBL/GenBank/DDBJ databases">
        <title>Comparative genomics of biotechnologically important yeasts.</title>
        <authorList>
            <consortium name="DOE Joint Genome Institute"/>
            <person name="Riley R."/>
            <person name="Haridas S."/>
            <person name="Wolfe K.H."/>
            <person name="Lopes M.R."/>
            <person name="Hittinger C.T."/>
            <person name="Goker M."/>
            <person name="Salamov A."/>
            <person name="Wisecaver J."/>
            <person name="Long T.M."/>
            <person name="Aerts A.L."/>
            <person name="Barry K."/>
            <person name="Choi C."/>
            <person name="Clum A."/>
            <person name="Coughlan A.Y."/>
            <person name="Deshpande S."/>
            <person name="Douglass A.P."/>
            <person name="Hanson S.J."/>
            <person name="Klenk H.-P."/>
            <person name="Labutti K."/>
            <person name="Lapidus A."/>
            <person name="Lindquist E."/>
            <person name="Lipzen A."/>
            <person name="Meier-Kolthoff J.P."/>
            <person name="Ohm R.A."/>
            <person name="Otillar R.P."/>
            <person name="Pangilinan J."/>
            <person name="Peng Y."/>
            <person name="Rokas A."/>
            <person name="Rosa C.A."/>
            <person name="Scheuner C."/>
            <person name="Sibirny A.A."/>
            <person name="Slot J.C."/>
            <person name="Stielow J.B."/>
            <person name="Sun H."/>
            <person name="Kurtzman C.P."/>
            <person name="Blackwell M."/>
            <person name="Grigoriev I.V."/>
            <person name="Jeffries T.W."/>
        </authorList>
    </citation>
    <scope>NUCLEOTIDE SEQUENCE [LARGE SCALE GENOMIC DNA]</scope>
    <source>
        <strain evidence="13">NRRL Y-2460</strain>
    </source>
</reference>
<dbReference type="InterPro" id="IPR041735">
    <property type="entry name" value="4OHPhenylPyrv_dOase_C"/>
</dbReference>
<dbReference type="EMBL" id="KV454011">
    <property type="protein sequence ID" value="ODV98266.1"/>
    <property type="molecule type" value="Genomic_DNA"/>
</dbReference>
<dbReference type="STRING" id="669874.A0A1E4U2N5"/>
<evidence type="ECO:0000256" key="4">
    <source>
        <dbReference type="ARBA" id="ARBA00013222"/>
    </source>
</evidence>
<dbReference type="PANTHER" id="PTHR11959">
    <property type="entry name" value="4-HYDROXYPHENYLPYRUVATE DIOXYGENASE"/>
    <property type="match status" value="1"/>
</dbReference>
<evidence type="ECO:0000256" key="2">
    <source>
        <dbReference type="ARBA" id="ARBA00005162"/>
    </source>
</evidence>
<dbReference type="GO" id="GO:0006572">
    <property type="term" value="P:L-tyrosine catabolic process"/>
    <property type="evidence" value="ECO:0007669"/>
    <property type="project" value="UniProtKB-KW"/>
</dbReference>
<dbReference type="CDD" id="cd07250">
    <property type="entry name" value="HPPD_C_like"/>
    <property type="match status" value="1"/>
</dbReference>
<dbReference type="NCBIfam" id="TIGR01263">
    <property type="entry name" value="4HPPD"/>
    <property type="match status" value="1"/>
</dbReference>
<organism evidence="12 13">
    <name type="scientific">Pachysolen tannophilus NRRL Y-2460</name>
    <dbReference type="NCBI Taxonomy" id="669874"/>
    <lineage>
        <taxon>Eukaryota</taxon>
        <taxon>Fungi</taxon>
        <taxon>Dikarya</taxon>
        <taxon>Ascomycota</taxon>
        <taxon>Saccharomycotina</taxon>
        <taxon>Pichiomycetes</taxon>
        <taxon>Pachysolenaceae</taxon>
        <taxon>Pachysolen</taxon>
    </lineage>
</organism>
<comment type="pathway">
    <text evidence="2">Amino-acid degradation; L-phenylalanine degradation; acetoacetate and fumarate from L-phenylalanine: step 3/6.</text>
</comment>
<evidence type="ECO:0000313" key="13">
    <source>
        <dbReference type="Proteomes" id="UP000094236"/>
    </source>
</evidence>
<keyword evidence="6" id="KW-0677">Repeat</keyword>
<feature type="domain" description="VOC" evidence="11">
    <location>
        <begin position="281"/>
        <end position="439"/>
    </location>
</feature>
<evidence type="ECO:0000256" key="6">
    <source>
        <dbReference type="ARBA" id="ARBA00022737"/>
    </source>
</evidence>
<evidence type="ECO:0000256" key="1">
    <source>
        <dbReference type="ARBA" id="ARBA00001962"/>
    </source>
</evidence>
<dbReference type="EC" id="1.13.11.27" evidence="4"/>
<dbReference type="SUPFAM" id="SSF54593">
    <property type="entry name" value="Glyoxalase/Bleomycin resistance protein/Dihydroxybiphenyl dioxygenase"/>
    <property type="match status" value="2"/>
</dbReference>
<dbReference type="InterPro" id="IPR037523">
    <property type="entry name" value="VOC_core"/>
</dbReference>